<dbReference type="Proteomes" id="UP000625316">
    <property type="component" value="Unassembled WGS sequence"/>
</dbReference>
<dbReference type="AlphaFoldDB" id="A0A928VST6"/>
<dbReference type="Pfam" id="PF04389">
    <property type="entry name" value="Peptidase_M28"/>
    <property type="match status" value="1"/>
</dbReference>
<comment type="caution">
    <text evidence="2">The sequence shown here is derived from an EMBL/GenBank/DDBJ whole genome shotgun (WGS) entry which is preliminary data.</text>
</comment>
<feature type="domain" description="Peptidase M28" evidence="1">
    <location>
        <begin position="114"/>
        <end position="324"/>
    </location>
</feature>
<gene>
    <name evidence="2" type="ORF">IQ266_19360</name>
</gene>
<evidence type="ECO:0000259" key="1">
    <source>
        <dbReference type="Pfam" id="PF04389"/>
    </source>
</evidence>
<evidence type="ECO:0000313" key="2">
    <source>
        <dbReference type="EMBL" id="MBE9031897.1"/>
    </source>
</evidence>
<dbReference type="PANTHER" id="PTHR12147">
    <property type="entry name" value="METALLOPEPTIDASE M28 FAMILY MEMBER"/>
    <property type="match status" value="1"/>
</dbReference>
<dbReference type="GO" id="GO:0008235">
    <property type="term" value="F:metalloexopeptidase activity"/>
    <property type="evidence" value="ECO:0007669"/>
    <property type="project" value="InterPro"/>
</dbReference>
<proteinExistence type="predicted"/>
<sequence>MHLKFRLFESPTAFRLLLLALLMAMIGFIAWLMMIWMPGTSYAGELPVLNPLQAELRNGLRRNVEMLATTIGPRNVQHPENMQKASQFLFKELEDMGYVVERQAYKALDQTFENLIVEVPGKSRPKDVIVVGAHYDSAYKSPAANDNGSGVAATLELARSYMGRKPSRTVRFAFFANEEPPFNWTKDMGSLVYAKSLKAREENIVGMFSLETIGYYSDQPNTQRYPQPLDKLYPTTGNFVAFVSNIASRELLRGSIRSFRHHAQFPSEGAALPNSLPGVGWSDHWSFWQVGYPGVMITDTATFRYPYYHTEQDTPDKLDYDRLTLVVSGVEKMLGDLVGAPV</sequence>
<dbReference type="InterPro" id="IPR007484">
    <property type="entry name" value="Peptidase_M28"/>
</dbReference>
<dbReference type="EMBL" id="JADEXQ010000079">
    <property type="protein sequence ID" value="MBE9031897.1"/>
    <property type="molecule type" value="Genomic_DNA"/>
</dbReference>
<dbReference type="InterPro" id="IPR045175">
    <property type="entry name" value="M28_fam"/>
</dbReference>
<reference evidence="2" key="1">
    <citation type="submission" date="2020-10" db="EMBL/GenBank/DDBJ databases">
        <authorList>
            <person name="Castelo-Branco R."/>
            <person name="Eusebio N."/>
            <person name="Adriana R."/>
            <person name="Vieira A."/>
            <person name="Brugerolle De Fraissinette N."/>
            <person name="Rezende De Castro R."/>
            <person name="Schneider M.P."/>
            <person name="Vasconcelos V."/>
            <person name="Leao P.N."/>
        </authorList>
    </citation>
    <scope>NUCLEOTIDE SEQUENCE</scope>
    <source>
        <strain evidence="2">LEGE 11480</strain>
    </source>
</reference>
<name>A0A928VST6_9CYAN</name>
<dbReference type="GO" id="GO:0006508">
    <property type="term" value="P:proteolysis"/>
    <property type="evidence" value="ECO:0007669"/>
    <property type="project" value="InterPro"/>
</dbReference>
<evidence type="ECO:0000313" key="3">
    <source>
        <dbReference type="Proteomes" id="UP000625316"/>
    </source>
</evidence>
<accession>A0A928VST6</accession>
<organism evidence="2 3">
    <name type="scientific">Romeriopsis navalis LEGE 11480</name>
    <dbReference type="NCBI Taxonomy" id="2777977"/>
    <lineage>
        <taxon>Bacteria</taxon>
        <taxon>Bacillati</taxon>
        <taxon>Cyanobacteriota</taxon>
        <taxon>Cyanophyceae</taxon>
        <taxon>Leptolyngbyales</taxon>
        <taxon>Leptolyngbyaceae</taxon>
        <taxon>Romeriopsis</taxon>
        <taxon>Romeriopsis navalis</taxon>
    </lineage>
</organism>
<dbReference type="SUPFAM" id="SSF53187">
    <property type="entry name" value="Zn-dependent exopeptidases"/>
    <property type="match status" value="1"/>
</dbReference>
<dbReference type="RefSeq" id="WP_264326724.1">
    <property type="nucleotide sequence ID" value="NZ_JADEXQ010000079.1"/>
</dbReference>
<protein>
    <submittedName>
        <fullName evidence="2">M28 family peptidase</fullName>
    </submittedName>
</protein>
<keyword evidence="3" id="KW-1185">Reference proteome</keyword>
<dbReference type="PANTHER" id="PTHR12147:SF26">
    <property type="entry name" value="PEPTIDASE M28 DOMAIN-CONTAINING PROTEIN"/>
    <property type="match status" value="1"/>
</dbReference>
<dbReference type="Gene3D" id="3.40.630.10">
    <property type="entry name" value="Zn peptidases"/>
    <property type="match status" value="1"/>
</dbReference>